<keyword evidence="1" id="KW-0472">Membrane</keyword>
<feature type="transmembrane region" description="Helical" evidence="1">
    <location>
        <begin position="24"/>
        <end position="44"/>
    </location>
</feature>
<protein>
    <submittedName>
        <fullName evidence="2">LPXTG-motif cell wall anchor domain-containing protein</fullName>
    </submittedName>
</protein>
<evidence type="ECO:0000313" key="2">
    <source>
        <dbReference type="EMBL" id="SDP79083.1"/>
    </source>
</evidence>
<keyword evidence="1" id="KW-0812">Transmembrane</keyword>
<keyword evidence="1" id="KW-1133">Transmembrane helix</keyword>
<sequence length="55" mass="5596">MYRAPGGGAVIGGGTGLAVTGADIGWWLALGIALLITGALLLHSHRRRTIAAKKD</sequence>
<dbReference type="Proteomes" id="UP000199651">
    <property type="component" value="Unassembled WGS sequence"/>
</dbReference>
<dbReference type="STRING" id="504798.SAMN05421871_112116"/>
<evidence type="ECO:0000256" key="1">
    <source>
        <dbReference type="SAM" id="Phobius"/>
    </source>
</evidence>
<dbReference type="AlphaFoldDB" id="A0A1H0VL44"/>
<evidence type="ECO:0000313" key="3">
    <source>
        <dbReference type="Proteomes" id="UP000199651"/>
    </source>
</evidence>
<accession>A0A1H0VL44</accession>
<organism evidence="2 3">
    <name type="scientific">Actinokineospora alba</name>
    <dbReference type="NCBI Taxonomy" id="504798"/>
    <lineage>
        <taxon>Bacteria</taxon>
        <taxon>Bacillati</taxon>
        <taxon>Actinomycetota</taxon>
        <taxon>Actinomycetes</taxon>
        <taxon>Pseudonocardiales</taxon>
        <taxon>Pseudonocardiaceae</taxon>
        <taxon>Actinokineospora</taxon>
    </lineage>
</organism>
<gene>
    <name evidence="2" type="ORF">SAMN05192558_114116</name>
</gene>
<keyword evidence="3" id="KW-1185">Reference proteome</keyword>
<reference evidence="3" key="1">
    <citation type="submission" date="2016-10" db="EMBL/GenBank/DDBJ databases">
        <authorList>
            <person name="Varghese N."/>
            <person name="Submissions S."/>
        </authorList>
    </citation>
    <scope>NUCLEOTIDE SEQUENCE [LARGE SCALE GENOMIC DNA]</scope>
    <source>
        <strain evidence="3">IBRC-M 10655</strain>
    </source>
</reference>
<dbReference type="RefSeq" id="WP_133794493.1">
    <property type="nucleotide sequence ID" value="NZ_FNDV01000012.1"/>
</dbReference>
<dbReference type="EMBL" id="FNJB01000014">
    <property type="protein sequence ID" value="SDP79083.1"/>
    <property type="molecule type" value="Genomic_DNA"/>
</dbReference>
<proteinExistence type="predicted"/>
<name>A0A1H0VL44_9PSEU</name>
<dbReference type="NCBIfam" id="TIGR01167">
    <property type="entry name" value="LPXTG_anchor"/>
    <property type="match status" value="1"/>
</dbReference>